<dbReference type="InterPro" id="IPR054000">
    <property type="entry name" value="MLKL_N"/>
</dbReference>
<proteinExistence type="predicted"/>
<dbReference type="InterPro" id="IPR011009">
    <property type="entry name" value="Kinase-like_dom_sf"/>
</dbReference>
<dbReference type="InterPro" id="IPR059179">
    <property type="entry name" value="MLKL-like_MCAfunc"/>
</dbReference>
<dbReference type="GO" id="GO:0005524">
    <property type="term" value="F:ATP binding"/>
    <property type="evidence" value="ECO:0007669"/>
    <property type="project" value="UniProtKB-KW"/>
</dbReference>
<gene>
    <name evidence="5" type="primary">MLKL</name>
</gene>
<dbReference type="InParanoid" id="G3P111"/>
<dbReference type="OrthoDB" id="4062651at2759"/>
<reference evidence="5 6" key="1">
    <citation type="journal article" date="2021" name="G3 (Bethesda)">
        <title>Improved contiguity of the threespine stickleback genome using long-read sequencing.</title>
        <authorList>
            <person name="Nath S."/>
            <person name="Shaw D.E."/>
            <person name="White M.A."/>
        </authorList>
    </citation>
    <scope>NUCLEOTIDE SEQUENCE [LARGE SCALE GENOMIC DNA]</scope>
    <source>
        <strain evidence="5 6">Lake Benthic</strain>
    </source>
</reference>
<dbReference type="GO" id="GO:0097527">
    <property type="term" value="P:necroptotic signaling pathway"/>
    <property type="evidence" value="ECO:0007669"/>
    <property type="project" value="TreeGrafter"/>
</dbReference>
<sequence length="471" mass="54296">MNMEIVKEITSIAKKIYSLVEKVKANKKRSQRVGLRVKALDDLVRSIKKEQSGRCKEVKKCLTELSCTLTTAKELIQSYTEATWVKRLVKVGSHKDEFNCVNDRLTDAFQNLSGALQVEQSIVQHRVFELVSRMKEDEEDRAEDEAELKTRLLEYMQEQQRDMEILKNNVEKILHGMAQPSITDQQIRNIKHHELKYDDVKKPFMVTANTEVYKGEFNGFPVAIKRYVDPLNISQSELQKIFDKEVETMRRFESPNILRMFGICVQSGPGTSPRFLIIMEYCEKGSLRDVLDSDWAALSWPTRARMCRDAARGLYRLHQTEEKSKVHGCLNSNKFLVAEGYTVKLGGFELAKTETSLRKTRRKESISSLCYTSPEMLNDVNLNYSKESEIYSIGIVMWEIASGRRPFDGWSNKEINNKVCNEKFKEELPSDCPEELARLIDDCRDYDQFCRPSAGVLVDKLPSVVAQIDRP</sequence>
<feature type="coiled-coil region" evidence="3">
    <location>
        <begin position="149"/>
        <end position="176"/>
    </location>
</feature>
<dbReference type="Bgee" id="ENSGACG00000008536">
    <property type="expression patterns" value="Expressed in heart and 10 other cell types or tissues"/>
</dbReference>
<evidence type="ECO:0000256" key="1">
    <source>
        <dbReference type="ARBA" id="ARBA00022741"/>
    </source>
</evidence>
<dbReference type="InterPro" id="IPR001245">
    <property type="entry name" value="Ser-Thr/Tyr_kinase_cat_dom"/>
</dbReference>
<keyword evidence="1" id="KW-0547">Nucleotide-binding</keyword>
<organism evidence="5 6">
    <name type="scientific">Gasterosteus aculeatus aculeatus</name>
    <name type="common">three-spined stickleback</name>
    <dbReference type="NCBI Taxonomy" id="481459"/>
    <lineage>
        <taxon>Eukaryota</taxon>
        <taxon>Metazoa</taxon>
        <taxon>Chordata</taxon>
        <taxon>Craniata</taxon>
        <taxon>Vertebrata</taxon>
        <taxon>Euteleostomi</taxon>
        <taxon>Actinopterygii</taxon>
        <taxon>Neopterygii</taxon>
        <taxon>Teleostei</taxon>
        <taxon>Neoteleostei</taxon>
        <taxon>Acanthomorphata</taxon>
        <taxon>Eupercaria</taxon>
        <taxon>Perciformes</taxon>
        <taxon>Cottioidei</taxon>
        <taxon>Gasterosteales</taxon>
        <taxon>Gasterosteidae</taxon>
        <taxon>Gasterosteus</taxon>
    </lineage>
</organism>
<dbReference type="Proteomes" id="UP000007635">
    <property type="component" value="Chromosome XIX"/>
</dbReference>
<dbReference type="GO" id="GO:0004672">
    <property type="term" value="F:protein kinase activity"/>
    <property type="evidence" value="ECO:0007669"/>
    <property type="project" value="InterPro"/>
</dbReference>
<dbReference type="InterPro" id="IPR051681">
    <property type="entry name" value="Ser/Thr_Kinases-Pseudokinases"/>
</dbReference>
<keyword evidence="3" id="KW-0175">Coiled coil</keyword>
<dbReference type="Pfam" id="PF22215">
    <property type="entry name" value="MLKL_N"/>
    <property type="match status" value="1"/>
</dbReference>
<dbReference type="GeneTree" id="ENSGT00390000016453"/>
<evidence type="ECO:0000259" key="4">
    <source>
        <dbReference type="PROSITE" id="PS50011"/>
    </source>
</evidence>
<reference evidence="5" key="3">
    <citation type="submission" date="2025-09" db="UniProtKB">
        <authorList>
            <consortium name="Ensembl"/>
        </authorList>
    </citation>
    <scope>IDENTIFICATION</scope>
</reference>
<dbReference type="AlphaFoldDB" id="G3P111"/>
<dbReference type="Gene3D" id="3.30.200.20">
    <property type="entry name" value="Phosphorylase Kinase, domain 1"/>
    <property type="match status" value="1"/>
</dbReference>
<dbReference type="GO" id="GO:0007166">
    <property type="term" value="P:cell surface receptor signaling pathway"/>
    <property type="evidence" value="ECO:0007669"/>
    <property type="project" value="InterPro"/>
</dbReference>
<dbReference type="Gene3D" id="1.20.930.20">
    <property type="entry name" value="Adaptor protein Cbl, N-terminal domain"/>
    <property type="match status" value="1"/>
</dbReference>
<dbReference type="Pfam" id="PF07714">
    <property type="entry name" value="PK_Tyr_Ser-Thr"/>
    <property type="match status" value="1"/>
</dbReference>
<name>G3P111_GASAC</name>
<dbReference type="CDD" id="cd21037">
    <property type="entry name" value="MLKL_NTD"/>
    <property type="match status" value="1"/>
</dbReference>
<keyword evidence="6" id="KW-1185">Reference proteome</keyword>
<reference evidence="5" key="2">
    <citation type="submission" date="2025-08" db="UniProtKB">
        <authorList>
            <consortium name="Ensembl"/>
        </authorList>
    </citation>
    <scope>IDENTIFICATION</scope>
</reference>
<evidence type="ECO:0000313" key="5">
    <source>
        <dbReference type="Ensembl" id="ENSGACP00000011284.2"/>
    </source>
</evidence>
<dbReference type="InterPro" id="IPR000719">
    <property type="entry name" value="Prot_kinase_dom"/>
</dbReference>
<evidence type="ECO:0000313" key="6">
    <source>
        <dbReference type="Proteomes" id="UP000007635"/>
    </source>
</evidence>
<dbReference type="STRING" id="69293.ENSGACP00000011284"/>
<dbReference type="Gene3D" id="1.10.510.10">
    <property type="entry name" value="Transferase(Phosphotransferase) domain 1"/>
    <property type="match status" value="1"/>
</dbReference>
<dbReference type="Ensembl" id="ENSGACT00000011307.2">
    <property type="protein sequence ID" value="ENSGACP00000011284.2"/>
    <property type="gene ID" value="ENSGACG00000008536.2"/>
</dbReference>
<dbReference type="PROSITE" id="PS50011">
    <property type="entry name" value="PROTEIN_KINASE_DOM"/>
    <property type="match status" value="1"/>
</dbReference>
<dbReference type="InterPro" id="IPR036537">
    <property type="entry name" value="Adaptor_Cbl_N_dom_sf"/>
</dbReference>
<dbReference type="PANTHER" id="PTHR44329:SF298">
    <property type="entry name" value="MIXED LINEAGE KINASE DOMAIN-LIKE PROTEIN"/>
    <property type="match status" value="1"/>
</dbReference>
<keyword evidence="2" id="KW-0067">ATP-binding</keyword>
<dbReference type="PANTHER" id="PTHR44329">
    <property type="entry name" value="SERINE/THREONINE-PROTEIN KINASE TNNI3K-RELATED"/>
    <property type="match status" value="1"/>
</dbReference>
<dbReference type="eggNOG" id="KOG0192">
    <property type="taxonomic scope" value="Eukaryota"/>
</dbReference>
<dbReference type="SUPFAM" id="SSF56112">
    <property type="entry name" value="Protein kinase-like (PK-like)"/>
    <property type="match status" value="1"/>
</dbReference>
<feature type="domain" description="Protein kinase" evidence="4">
    <location>
        <begin position="198"/>
        <end position="464"/>
    </location>
</feature>
<evidence type="ECO:0000256" key="2">
    <source>
        <dbReference type="ARBA" id="ARBA00022840"/>
    </source>
</evidence>
<protein>
    <submittedName>
        <fullName evidence="5">Mixed lineage kinase domain like pseudokinase</fullName>
    </submittedName>
</protein>
<evidence type="ECO:0000256" key="3">
    <source>
        <dbReference type="SAM" id="Coils"/>
    </source>
</evidence>
<dbReference type="OMA" id="ESKVDWM"/>
<accession>G3P111</accession>